<dbReference type="OrthoDB" id="187894at2759"/>
<dbReference type="Gene3D" id="2.60.120.620">
    <property type="entry name" value="q2cbj1_9rhob like domain"/>
    <property type="match status" value="1"/>
</dbReference>
<dbReference type="EMBL" id="RIBY02002104">
    <property type="protein sequence ID" value="KAH9825512.1"/>
    <property type="molecule type" value="Genomic_DNA"/>
</dbReference>
<reference evidence="1 2" key="2">
    <citation type="journal article" date="2021" name="Curr. Genet.">
        <title>Genetic response to nitrogen starvation in the aggressive Eucalyptus foliar pathogen Teratosphaeria destructans.</title>
        <authorList>
            <person name="Havenga M."/>
            <person name="Wingfield B.D."/>
            <person name="Wingfield M.J."/>
            <person name="Dreyer L.L."/>
            <person name="Roets F."/>
            <person name="Aylward J."/>
        </authorList>
    </citation>
    <scope>NUCLEOTIDE SEQUENCE [LARGE SCALE GENOMIC DNA]</scope>
    <source>
        <strain evidence="1">CMW44962</strain>
    </source>
</reference>
<gene>
    <name evidence="1" type="ORF">Tdes44962_MAKER10180</name>
</gene>
<accession>A0A9W7SN01</accession>
<protein>
    <submittedName>
        <fullName evidence="1">Phytanoyl-CoA dioxygenase-like protein</fullName>
    </submittedName>
</protein>
<keyword evidence="2" id="KW-1185">Reference proteome</keyword>
<evidence type="ECO:0000313" key="1">
    <source>
        <dbReference type="EMBL" id="KAH9825512.1"/>
    </source>
</evidence>
<reference evidence="1 2" key="1">
    <citation type="journal article" date="2018" name="IMA Fungus">
        <title>IMA Genome-F 10: Nine draft genome sequences of Claviceps purpurea s.lat., including C. arundinis, C. humidiphila, and C. cf. spartinae, pseudomolecules for the pitch canker pathogen Fusarium circinatum, draft genome of Davidsoniella eucalypti, Grosmannia galeiformis, Quambalaria eucalypti, and Teratosphaeria destructans.</title>
        <authorList>
            <person name="Wingfield B.D."/>
            <person name="Liu M."/>
            <person name="Nguyen H.D."/>
            <person name="Lane F.A."/>
            <person name="Morgan S.W."/>
            <person name="De Vos L."/>
            <person name="Wilken P.M."/>
            <person name="Duong T.A."/>
            <person name="Aylward J."/>
            <person name="Coetzee M.P."/>
            <person name="Dadej K."/>
            <person name="De Beer Z.W."/>
            <person name="Findlay W."/>
            <person name="Havenga M."/>
            <person name="Kolarik M."/>
            <person name="Menzies J.G."/>
            <person name="Naidoo K."/>
            <person name="Pochopski O."/>
            <person name="Shoukouhi P."/>
            <person name="Santana Q.C."/>
            <person name="Seifert K.A."/>
            <person name="Soal N."/>
            <person name="Steenkamp E.T."/>
            <person name="Tatham C.T."/>
            <person name="van der Nest M.A."/>
            <person name="Wingfield M.J."/>
        </authorList>
    </citation>
    <scope>NUCLEOTIDE SEQUENCE [LARGE SCALE GENOMIC DNA]</scope>
    <source>
        <strain evidence="1">CMW44962</strain>
    </source>
</reference>
<sequence length="160" mass="17506">MPADSGPTRVLPFSQLFAEGFLAPRHDDFARYFQHHHVALPLRKGDALFFSPSLFHAAGANTTPSTPRSANLLQISSAFGKPMESTDTVAILERIWGRLSAKFAQEGWSREVEALVQAPGGRAPESEQGVLRRGLEGGWGVKEVKEVVKGLRGTRRQSLV</sequence>
<proteinExistence type="predicted"/>
<name>A0A9W7SN01_9PEZI</name>
<dbReference type="AlphaFoldDB" id="A0A9W7SN01"/>
<dbReference type="Pfam" id="PF05721">
    <property type="entry name" value="PhyH"/>
    <property type="match status" value="1"/>
</dbReference>
<comment type="caution">
    <text evidence="1">The sequence shown here is derived from an EMBL/GenBank/DDBJ whole genome shotgun (WGS) entry which is preliminary data.</text>
</comment>
<dbReference type="GO" id="GO:0051213">
    <property type="term" value="F:dioxygenase activity"/>
    <property type="evidence" value="ECO:0007669"/>
    <property type="project" value="UniProtKB-KW"/>
</dbReference>
<dbReference type="Proteomes" id="UP001138500">
    <property type="component" value="Unassembled WGS sequence"/>
</dbReference>
<evidence type="ECO:0000313" key="2">
    <source>
        <dbReference type="Proteomes" id="UP001138500"/>
    </source>
</evidence>
<dbReference type="InterPro" id="IPR008775">
    <property type="entry name" value="Phytyl_CoA_dOase-like"/>
</dbReference>
<organism evidence="1 2">
    <name type="scientific">Teratosphaeria destructans</name>
    <dbReference type="NCBI Taxonomy" id="418781"/>
    <lineage>
        <taxon>Eukaryota</taxon>
        <taxon>Fungi</taxon>
        <taxon>Dikarya</taxon>
        <taxon>Ascomycota</taxon>
        <taxon>Pezizomycotina</taxon>
        <taxon>Dothideomycetes</taxon>
        <taxon>Dothideomycetidae</taxon>
        <taxon>Mycosphaerellales</taxon>
        <taxon>Teratosphaeriaceae</taxon>
        <taxon>Teratosphaeria</taxon>
    </lineage>
</organism>
<dbReference type="SUPFAM" id="SSF51197">
    <property type="entry name" value="Clavaminate synthase-like"/>
    <property type="match status" value="1"/>
</dbReference>